<dbReference type="Pfam" id="PF05023">
    <property type="entry name" value="Phytochelatin"/>
    <property type="match status" value="1"/>
</dbReference>
<dbReference type="RefSeq" id="XP_002175610.1">
    <property type="nucleotide sequence ID" value="XM_002175574.1"/>
</dbReference>
<dbReference type="SUPFAM" id="SSF54001">
    <property type="entry name" value="Cysteine proteinases"/>
    <property type="match status" value="1"/>
</dbReference>
<protein>
    <recommendedName>
        <fullName evidence="1">glutathione gamma-glutamylcysteinyltransferase</fullName>
        <ecNumber evidence="1">2.3.2.15</ecNumber>
    </recommendedName>
</protein>
<reference evidence="6 8" key="1">
    <citation type="journal article" date="2011" name="Science">
        <title>Comparative functional genomics of the fission yeasts.</title>
        <authorList>
            <person name="Rhind N."/>
            <person name="Chen Z."/>
            <person name="Yassour M."/>
            <person name="Thompson D.A."/>
            <person name="Haas B.J."/>
            <person name="Habib N."/>
            <person name="Wapinski I."/>
            <person name="Roy S."/>
            <person name="Lin M.F."/>
            <person name="Heiman D.I."/>
            <person name="Young S.K."/>
            <person name="Furuya K."/>
            <person name="Guo Y."/>
            <person name="Pidoux A."/>
            <person name="Chen H.M."/>
            <person name="Robbertse B."/>
            <person name="Goldberg J.M."/>
            <person name="Aoki K."/>
            <person name="Bayne E.H."/>
            <person name="Berlin A.M."/>
            <person name="Desjardins C.A."/>
            <person name="Dobbs E."/>
            <person name="Dukaj L."/>
            <person name="Fan L."/>
            <person name="FitzGerald M.G."/>
            <person name="French C."/>
            <person name="Gujja S."/>
            <person name="Hansen K."/>
            <person name="Keifenheim D."/>
            <person name="Levin J.Z."/>
            <person name="Mosher R.A."/>
            <person name="Mueller C.A."/>
            <person name="Pfiffner J."/>
            <person name="Priest M."/>
            <person name="Russ C."/>
            <person name="Smialowska A."/>
            <person name="Swoboda P."/>
            <person name="Sykes S.M."/>
            <person name="Vaughn M."/>
            <person name="Vengrova S."/>
            <person name="Yoder R."/>
            <person name="Zeng Q."/>
            <person name="Allshire R."/>
            <person name="Baulcombe D."/>
            <person name="Birren B.W."/>
            <person name="Brown W."/>
            <person name="Ekwall K."/>
            <person name="Kellis M."/>
            <person name="Leatherwood J."/>
            <person name="Levin H."/>
            <person name="Margalit H."/>
            <person name="Martienssen R."/>
            <person name="Nieduszynski C.A."/>
            <person name="Spatafora J.W."/>
            <person name="Friedman N."/>
            <person name="Dalgaard J.Z."/>
            <person name="Baumann P."/>
            <person name="Niki H."/>
            <person name="Regev A."/>
            <person name="Nusbaum C."/>
        </authorList>
    </citation>
    <scope>NUCLEOTIDE SEQUENCE [LARGE SCALE GENOMIC DNA]</scope>
    <source>
        <strain evidence="8">yFS275 / FY16936</strain>
    </source>
</reference>
<evidence type="ECO:0000256" key="4">
    <source>
        <dbReference type="ARBA" id="ARBA00022723"/>
    </source>
</evidence>
<dbReference type="EC" id="2.3.2.15" evidence="1"/>
<dbReference type="OMA" id="LCMILNS"/>
<evidence type="ECO:0000313" key="6">
    <source>
        <dbReference type="EMBL" id="EEB09317.1"/>
    </source>
</evidence>
<dbReference type="InterPro" id="IPR038765">
    <property type="entry name" value="Papain-like_cys_pep_sf"/>
</dbReference>
<keyword evidence="3" id="KW-0808">Transferase</keyword>
<evidence type="ECO:0000313" key="7">
    <source>
        <dbReference type="JaponicusDB" id="SJAG_04516"/>
    </source>
</evidence>
<evidence type="ECO:0000259" key="5">
    <source>
        <dbReference type="PROSITE" id="PS51443"/>
    </source>
</evidence>
<dbReference type="AlphaFoldDB" id="B6K713"/>
<gene>
    <name evidence="7" type="primary">pcs2</name>
    <name evidence="6" type="ORF">SJAG_04516</name>
</gene>
<evidence type="ECO:0000256" key="3">
    <source>
        <dbReference type="ARBA" id="ARBA00022679"/>
    </source>
</evidence>
<dbReference type="JaponicusDB" id="SJAG_04516">
    <property type="gene designation" value="pcs2"/>
</dbReference>
<dbReference type="InterPro" id="IPR038156">
    <property type="entry name" value="PCS_N_sf"/>
</dbReference>
<dbReference type="GO" id="GO:0046870">
    <property type="term" value="F:cadmium ion binding"/>
    <property type="evidence" value="ECO:0007669"/>
    <property type="project" value="EnsemblFungi"/>
</dbReference>
<organism evidence="6 8">
    <name type="scientific">Schizosaccharomyces japonicus (strain yFS275 / FY16936)</name>
    <name type="common">Fission yeast</name>
    <dbReference type="NCBI Taxonomy" id="402676"/>
    <lineage>
        <taxon>Eukaryota</taxon>
        <taxon>Fungi</taxon>
        <taxon>Dikarya</taxon>
        <taxon>Ascomycota</taxon>
        <taxon>Taphrinomycotina</taxon>
        <taxon>Schizosaccharomycetes</taxon>
        <taxon>Schizosaccharomycetales</taxon>
        <taxon>Schizosaccharomycetaceae</taxon>
        <taxon>Schizosaccharomyces</taxon>
    </lineage>
</organism>
<dbReference type="Proteomes" id="UP000001744">
    <property type="component" value="Unassembled WGS sequence"/>
</dbReference>
<evidence type="ECO:0000256" key="2">
    <source>
        <dbReference type="ARBA" id="ARBA00022539"/>
    </source>
</evidence>
<keyword evidence="8" id="KW-1185">Reference proteome</keyword>
<dbReference type="HOGENOM" id="CLU_046059_1_0_1"/>
<proteinExistence type="predicted"/>
<dbReference type="PROSITE" id="PS51443">
    <property type="entry name" value="PCS"/>
    <property type="match status" value="1"/>
</dbReference>
<dbReference type="eggNOG" id="KOG0632">
    <property type="taxonomic scope" value="Eukaryota"/>
</dbReference>
<dbReference type="InterPro" id="IPR007719">
    <property type="entry name" value="PCS_N"/>
</dbReference>
<name>B6K713_SCHJY</name>
<keyword evidence="4" id="KW-0479">Metal-binding</keyword>
<accession>B6K713</accession>
<sequence>MKASKLVSSGLQALKTRIAPTMTKMTSNPLPSAAVNSVPRTFYKRQLPSQCTAFDSTEGKRLFMQALQEGGMENYFSLAQQFVTQNEPAFCGLGTLCMILNSLKVDPGRLWKGAWRWYDQDMLDCCRSLSNIKKDGITIEEFSCLAACNGLSAQMKRADNVTLEDFRRDLVKCSTITDCIMAVSYSRKALGQTGDGHFSPVGGISFKDDKVLILDVARFKYPSYWVDSKLLYESLLPLDKTSGKPRGYVILRPLETPLGLLTFRLNKYSWRQMEQRLVQQLPRLSSVKELADLVAGFDKASLVPLIDERAESAPSAAFEQFVEKLARTKTYQLFTDAQVRNPLYTTLAFWAIYTQTSIQAWCSQPVLLELNEYLDEAFLPEFSEQMDTLRQQLASLTSCCTNEQGCCRSSCCNHAK</sequence>
<dbReference type="GO" id="GO:0046938">
    <property type="term" value="P:phytochelatin biosynthetic process"/>
    <property type="evidence" value="ECO:0000318"/>
    <property type="project" value="GO_Central"/>
</dbReference>
<dbReference type="Gene3D" id="3.90.70.30">
    <property type="entry name" value="Phytochelatin synthase, N-terminal domain"/>
    <property type="match status" value="1"/>
</dbReference>
<feature type="domain" description="Peptidase C83" evidence="5">
    <location>
        <begin position="37"/>
        <end position="256"/>
    </location>
</feature>
<dbReference type="PANTHER" id="PTHR33447">
    <property type="entry name" value="GLUTATHIONE GAMMA-GLUTAMYLCYSTEINYLTRANSFERASE"/>
    <property type="match status" value="1"/>
</dbReference>
<dbReference type="EMBL" id="KE651168">
    <property type="protein sequence ID" value="EEB09317.1"/>
    <property type="molecule type" value="Genomic_DNA"/>
</dbReference>
<keyword evidence="2" id="KW-0104">Cadmium</keyword>
<evidence type="ECO:0000313" key="8">
    <source>
        <dbReference type="Proteomes" id="UP000001744"/>
    </source>
</evidence>
<dbReference type="GO" id="GO:0098849">
    <property type="term" value="P:cellular detoxification of cadmium ion"/>
    <property type="evidence" value="ECO:0000318"/>
    <property type="project" value="GO_Central"/>
</dbReference>
<dbReference type="FunFam" id="3.90.70.30:FF:000001">
    <property type="entry name" value="Glutathione gamma-glutamylcysteinyltransferase 1"/>
    <property type="match status" value="1"/>
</dbReference>
<dbReference type="InterPro" id="IPR040409">
    <property type="entry name" value="PCS-like"/>
</dbReference>
<dbReference type="GO" id="GO:0016756">
    <property type="term" value="F:glutathione gamma-glutamylcysteinyltransferase activity"/>
    <property type="evidence" value="ECO:0000318"/>
    <property type="project" value="GO_Central"/>
</dbReference>
<dbReference type="GO" id="GO:0010273">
    <property type="term" value="P:detoxification of copper ion"/>
    <property type="evidence" value="ECO:0000318"/>
    <property type="project" value="GO_Central"/>
</dbReference>
<evidence type="ECO:0000256" key="1">
    <source>
        <dbReference type="ARBA" id="ARBA00012468"/>
    </source>
</evidence>
<dbReference type="PANTHER" id="PTHR33447:SF2">
    <property type="entry name" value="GLUTATHIONE GAMMA-GLUTAMYLCYSTEINYLTRANSFERASE"/>
    <property type="match status" value="1"/>
</dbReference>
<dbReference type="GeneID" id="7051873"/>
<dbReference type="OrthoDB" id="448954at2759"/>
<dbReference type="VEuPathDB" id="FungiDB:SJAG_04516"/>